<comment type="pathway">
    <text evidence="1">Carbohydrate biosynthesis; gluconeogenesis.</text>
</comment>
<protein>
    <recommendedName>
        <fullName evidence="3">phosphoenolpyruvate carboxykinase (ATP)</fullName>
        <ecNumber evidence="3">4.1.1.49</ecNumber>
    </recommendedName>
</protein>
<keyword evidence="10" id="KW-0808">Transferase</keyword>
<gene>
    <name evidence="10" type="ORF">apy_16360</name>
</gene>
<dbReference type="GO" id="GO:0006094">
    <property type="term" value="P:gluconeogenesis"/>
    <property type="evidence" value="ECO:0007669"/>
    <property type="project" value="UniProtKB-UniPathway"/>
</dbReference>
<keyword evidence="10" id="KW-0670">Pyruvate</keyword>
<comment type="catalytic activity">
    <reaction evidence="9">
        <text>oxaloacetate + ATP = phosphoenolpyruvate + ADP + CO2</text>
        <dbReference type="Rhea" id="RHEA:18617"/>
        <dbReference type="ChEBI" id="CHEBI:16452"/>
        <dbReference type="ChEBI" id="CHEBI:16526"/>
        <dbReference type="ChEBI" id="CHEBI:30616"/>
        <dbReference type="ChEBI" id="CHEBI:58702"/>
        <dbReference type="ChEBI" id="CHEBI:456216"/>
        <dbReference type="EC" id="4.1.1.49"/>
    </reaction>
</comment>
<dbReference type="OrthoDB" id="192074at2157"/>
<dbReference type="GO" id="GO:0004612">
    <property type="term" value="F:phosphoenolpyruvate carboxykinase (ATP) activity"/>
    <property type="evidence" value="ECO:0007669"/>
    <property type="project" value="UniProtKB-EC"/>
</dbReference>
<evidence type="ECO:0000256" key="3">
    <source>
        <dbReference type="ARBA" id="ARBA00012363"/>
    </source>
</evidence>
<evidence type="ECO:0000256" key="7">
    <source>
        <dbReference type="ARBA" id="ARBA00022840"/>
    </source>
</evidence>
<dbReference type="SUPFAM" id="SSF68923">
    <property type="entry name" value="PEP carboxykinase N-terminal domain"/>
    <property type="match status" value="1"/>
</dbReference>
<evidence type="ECO:0000256" key="5">
    <source>
        <dbReference type="ARBA" id="ARBA00022741"/>
    </source>
</evidence>
<evidence type="ECO:0000256" key="9">
    <source>
        <dbReference type="ARBA" id="ARBA00047371"/>
    </source>
</evidence>
<dbReference type="InterPro" id="IPR008210">
    <property type="entry name" value="PEP_carboxykinase_N"/>
</dbReference>
<keyword evidence="5" id="KW-0547">Nucleotide-binding</keyword>
<dbReference type="Gene3D" id="3.90.228.20">
    <property type="match status" value="2"/>
</dbReference>
<keyword evidence="6" id="KW-0210">Decarboxylase</keyword>
<dbReference type="PANTHER" id="PTHR30031:SF0">
    <property type="entry name" value="PHOSPHOENOLPYRUVATE CARBOXYKINASE (ATP)"/>
    <property type="match status" value="1"/>
</dbReference>
<evidence type="ECO:0000313" key="10">
    <source>
        <dbReference type="EMBL" id="GBF09911.1"/>
    </source>
</evidence>
<comment type="caution">
    <text evidence="10">The sequence shown here is derived from an EMBL/GenBank/DDBJ whole genome shotgun (WGS) entry which is preliminary data.</text>
</comment>
<evidence type="ECO:0000256" key="1">
    <source>
        <dbReference type="ARBA" id="ARBA00004742"/>
    </source>
</evidence>
<dbReference type="PANTHER" id="PTHR30031">
    <property type="entry name" value="PHOSPHOENOLPYRUVATE CARBOXYKINASE ATP"/>
    <property type="match status" value="1"/>
</dbReference>
<evidence type="ECO:0000256" key="4">
    <source>
        <dbReference type="ARBA" id="ARBA00022432"/>
    </source>
</evidence>
<keyword evidence="7" id="KW-0067">ATP-binding</keyword>
<dbReference type="Pfam" id="PF01293">
    <property type="entry name" value="PEPCK_ATP"/>
    <property type="match status" value="1"/>
</dbReference>
<dbReference type="AlphaFoldDB" id="A0A401HBU2"/>
<name>A0A401HBU2_AERPX</name>
<proteinExistence type="inferred from homology"/>
<dbReference type="EC" id="4.1.1.49" evidence="3"/>
<dbReference type="Proteomes" id="UP000291213">
    <property type="component" value="Unassembled WGS sequence"/>
</dbReference>
<dbReference type="EMBL" id="BDMD01000141">
    <property type="protein sequence ID" value="GBF09911.1"/>
    <property type="molecule type" value="Genomic_DNA"/>
</dbReference>
<keyword evidence="8" id="KW-0456">Lyase</keyword>
<reference evidence="10 11" key="1">
    <citation type="submission" date="2017-02" db="EMBL/GenBank/DDBJ databases">
        <title>isolation and characterization of a novel temperate virus Aeropyrum globular virus 1 infecting hyperthermophilic archaeon Aeropyrum.</title>
        <authorList>
            <person name="Yumiya M."/>
            <person name="Yoshida T."/>
            <person name="Sako Y."/>
        </authorList>
    </citation>
    <scope>NUCLEOTIDE SEQUENCE [LARGE SCALE GENOMIC DNA]</scope>
    <source>
        <strain evidence="10 11">YK1-12-2013</strain>
    </source>
</reference>
<dbReference type="UniPathway" id="UPA00138"/>
<evidence type="ECO:0000256" key="2">
    <source>
        <dbReference type="ARBA" id="ARBA00006052"/>
    </source>
</evidence>
<dbReference type="GO" id="GO:0005829">
    <property type="term" value="C:cytosol"/>
    <property type="evidence" value="ECO:0007669"/>
    <property type="project" value="TreeGrafter"/>
</dbReference>
<dbReference type="GO" id="GO:0005524">
    <property type="term" value="F:ATP binding"/>
    <property type="evidence" value="ECO:0007669"/>
    <property type="project" value="UniProtKB-KW"/>
</dbReference>
<accession>A0A401HBU2</accession>
<sequence>MEDVVKALAKEVLSSADIEWNPPPGLLRRESSRYAGFTKTGSLAVVSSKARARRPDKTRVKYLRDESFDRLVVEAWDYVVKASFYAVERCVGSGDRKFRILALVEKPYPHLALMSHLNFFPCGSTGSYDMVTIDVPSYSDAWMVVERRSNSTLVLGSDYYGELKMSFLRLAMNEARDRHLGVGLHAASKLYRVKVGGSMREVGVLVFGLSGTGKTTLTVEDHGLREPEYVRVKQDDIVILDWQGVAHGTEMNLYPKTDSVPELKQLEPAVLHPDAVLENVVVKSDGTPDFTDLSLTRNARALAIREAIPIASGSVDLVGTNVLVFLTRRPEMPPLARLTSPYQAVAYFMLGESFRTSAEAGKPEPVRVPGFDPFMLEPKWRSAYSLLDMIKSRDLNVYVMNTGHAKDRKIPPELSKHLLLSLVKENVDWKLDKHMGFEIAVRAGGVNLDGYNPEELYGESYVRVVDSLRRDRQGFLRSIPGVSFLADYV</sequence>
<dbReference type="GO" id="GO:0016301">
    <property type="term" value="F:kinase activity"/>
    <property type="evidence" value="ECO:0007669"/>
    <property type="project" value="UniProtKB-KW"/>
</dbReference>
<comment type="similarity">
    <text evidence="2">Belongs to the phosphoenolpyruvate carboxykinase (ATP) family.</text>
</comment>
<evidence type="ECO:0000256" key="6">
    <source>
        <dbReference type="ARBA" id="ARBA00022793"/>
    </source>
</evidence>
<organism evidence="10 11">
    <name type="scientific">Aeropyrum pernix</name>
    <dbReference type="NCBI Taxonomy" id="56636"/>
    <lineage>
        <taxon>Archaea</taxon>
        <taxon>Thermoproteota</taxon>
        <taxon>Thermoprotei</taxon>
        <taxon>Desulfurococcales</taxon>
        <taxon>Desulfurococcaceae</taxon>
        <taxon>Aeropyrum</taxon>
    </lineage>
</organism>
<evidence type="ECO:0000256" key="8">
    <source>
        <dbReference type="ARBA" id="ARBA00023239"/>
    </source>
</evidence>
<dbReference type="RefSeq" id="WP_131160809.1">
    <property type="nucleotide sequence ID" value="NZ_BDMD01000141.1"/>
</dbReference>
<dbReference type="InterPro" id="IPR013035">
    <property type="entry name" value="PEP_carboxykinase_C"/>
</dbReference>
<keyword evidence="10" id="KW-0418">Kinase</keyword>
<keyword evidence="4" id="KW-0312">Gluconeogenesis</keyword>
<evidence type="ECO:0000313" key="11">
    <source>
        <dbReference type="Proteomes" id="UP000291213"/>
    </source>
</evidence>
<dbReference type="NCBIfam" id="NF006821">
    <property type="entry name" value="PRK09344.1-3"/>
    <property type="match status" value="1"/>
</dbReference>
<dbReference type="SUPFAM" id="SSF53795">
    <property type="entry name" value="PEP carboxykinase-like"/>
    <property type="match status" value="1"/>
</dbReference>
<dbReference type="PIRSF" id="PIRSF006294">
    <property type="entry name" value="PEP_crbxkin"/>
    <property type="match status" value="1"/>
</dbReference>
<dbReference type="InterPro" id="IPR001272">
    <property type="entry name" value="PEP_carboxykinase_ATP"/>
</dbReference>